<dbReference type="SUPFAM" id="SSF48452">
    <property type="entry name" value="TPR-like"/>
    <property type="match status" value="1"/>
</dbReference>
<keyword evidence="4" id="KW-1185">Reference proteome</keyword>
<dbReference type="EMBL" id="WJIE01000030">
    <property type="protein sequence ID" value="MRG98389.1"/>
    <property type="molecule type" value="Genomic_DNA"/>
</dbReference>
<keyword evidence="2" id="KW-0472">Membrane</keyword>
<dbReference type="Gene3D" id="1.25.40.10">
    <property type="entry name" value="Tetratricopeptide repeat domain"/>
    <property type="match status" value="1"/>
</dbReference>
<dbReference type="InterPro" id="IPR011990">
    <property type="entry name" value="TPR-like_helical_dom_sf"/>
</dbReference>
<feature type="transmembrane region" description="Helical" evidence="2">
    <location>
        <begin position="44"/>
        <end position="65"/>
    </location>
</feature>
<keyword evidence="2" id="KW-0812">Transmembrane</keyword>
<reference evidence="3 4" key="1">
    <citation type="submission" date="2019-10" db="EMBL/GenBank/DDBJ databases">
        <title>A soil myxobacterium in the family Polyangiaceae.</title>
        <authorList>
            <person name="Li Y."/>
            <person name="Wang J."/>
        </authorList>
    </citation>
    <scope>NUCLEOTIDE SEQUENCE [LARGE SCALE GENOMIC DNA]</scope>
    <source>
        <strain evidence="3 4">DSM 14734</strain>
    </source>
</reference>
<evidence type="ECO:0000256" key="2">
    <source>
        <dbReference type="SAM" id="Phobius"/>
    </source>
</evidence>
<proteinExistence type="predicted"/>
<dbReference type="OrthoDB" id="5526438at2"/>
<dbReference type="Proteomes" id="UP000440224">
    <property type="component" value="Unassembled WGS sequence"/>
</dbReference>
<protein>
    <recommendedName>
        <fullName evidence="5">Tetratricopeptide repeat protein</fullName>
    </recommendedName>
</protein>
<evidence type="ECO:0000256" key="1">
    <source>
        <dbReference type="SAM" id="MobiDB-lite"/>
    </source>
</evidence>
<accession>A0A6N7Q2X6</accession>
<evidence type="ECO:0008006" key="5">
    <source>
        <dbReference type="Google" id="ProtNLM"/>
    </source>
</evidence>
<evidence type="ECO:0000313" key="4">
    <source>
        <dbReference type="Proteomes" id="UP000440224"/>
    </source>
</evidence>
<feature type="compositionally biased region" description="Pro residues" evidence="1">
    <location>
        <begin position="95"/>
        <end position="112"/>
    </location>
</feature>
<comment type="caution">
    <text evidence="3">The sequence shown here is derived from an EMBL/GenBank/DDBJ whole genome shotgun (WGS) entry which is preliminary data.</text>
</comment>
<feature type="region of interest" description="Disordered" evidence="1">
    <location>
        <begin position="85"/>
        <end position="184"/>
    </location>
</feature>
<gene>
    <name evidence="3" type="ORF">GF068_41715</name>
</gene>
<dbReference type="RefSeq" id="WP_153825150.1">
    <property type="nucleotide sequence ID" value="NZ_WJIE01000030.1"/>
</dbReference>
<dbReference type="AlphaFoldDB" id="A0A6N7Q2X6"/>
<evidence type="ECO:0000313" key="3">
    <source>
        <dbReference type="EMBL" id="MRG98389.1"/>
    </source>
</evidence>
<sequence>MKDDMLRAATRVLREEADASKGREVETRARVLATLKARRARKLAAIRVFVPIAAVLVGSVAWASATHRLPSVWYELKHDLGLERGEEEAAELSSSPPPAAAPAPKNGPPAEAPAPEEAPVAEADEPEAEPPSEPRAAAPPQDVGAPKVAAQTVVAPTITEAPSAKTDERAAEPEAPAVAAAQAPRVDPDDALYRAAHQAHFVTRDPAAALSAWDAYLRAAPRGRFAPEAHYNRALCLVRLGRTAEAERTLELFATGSFGGYRKAEAKALLDAMRGPKP</sequence>
<name>A0A6N7Q2X6_9BACT</name>
<feature type="compositionally biased region" description="Low complexity" evidence="1">
    <location>
        <begin position="173"/>
        <end position="184"/>
    </location>
</feature>
<organism evidence="3 4">
    <name type="scientific">Polyangium spumosum</name>
    <dbReference type="NCBI Taxonomy" id="889282"/>
    <lineage>
        <taxon>Bacteria</taxon>
        <taxon>Pseudomonadati</taxon>
        <taxon>Myxococcota</taxon>
        <taxon>Polyangia</taxon>
        <taxon>Polyangiales</taxon>
        <taxon>Polyangiaceae</taxon>
        <taxon>Polyangium</taxon>
    </lineage>
</organism>
<keyword evidence="2" id="KW-1133">Transmembrane helix</keyword>